<evidence type="ECO:0000256" key="5">
    <source>
        <dbReference type="ARBA" id="ARBA00022884"/>
    </source>
</evidence>
<dbReference type="GO" id="GO:0005634">
    <property type="term" value="C:nucleus"/>
    <property type="evidence" value="ECO:0007669"/>
    <property type="project" value="TreeGrafter"/>
</dbReference>
<feature type="domain" description="MRNA cap 0 methyltransferase" evidence="6">
    <location>
        <begin position="690"/>
        <end position="1005"/>
    </location>
</feature>
<keyword evidence="4" id="KW-0949">S-adenosyl-L-methionine</keyword>
<dbReference type="GO" id="GO:0004482">
    <property type="term" value="F:mRNA 5'-cap (guanine-N7-)-methyltransferase activity"/>
    <property type="evidence" value="ECO:0007669"/>
    <property type="project" value="UniProtKB-EC"/>
</dbReference>
<dbReference type="Gene3D" id="3.40.50.150">
    <property type="entry name" value="Vaccinia Virus protein VP39"/>
    <property type="match status" value="1"/>
</dbReference>
<name>A0A6C0LRE8_9ZZZZ</name>
<dbReference type="InterPro" id="IPR004971">
    <property type="entry name" value="mRNA_G-N7_MeTrfase_dom"/>
</dbReference>
<keyword evidence="2" id="KW-0489">Methyltransferase</keyword>
<evidence type="ECO:0000256" key="1">
    <source>
        <dbReference type="ARBA" id="ARBA00011926"/>
    </source>
</evidence>
<organism evidence="7">
    <name type="scientific">viral metagenome</name>
    <dbReference type="NCBI Taxonomy" id="1070528"/>
    <lineage>
        <taxon>unclassified sequences</taxon>
        <taxon>metagenomes</taxon>
        <taxon>organismal metagenomes</taxon>
    </lineage>
</organism>
<keyword evidence="5" id="KW-0694">RNA-binding</keyword>
<dbReference type="InterPro" id="IPR029063">
    <property type="entry name" value="SAM-dependent_MTases_sf"/>
</dbReference>
<dbReference type="Gene3D" id="1.10.357.40">
    <property type="entry name" value="YbiA-like"/>
    <property type="match status" value="1"/>
</dbReference>
<dbReference type="Pfam" id="PF01331">
    <property type="entry name" value="mRNA_cap_enzyme"/>
    <property type="match status" value="1"/>
</dbReference>
<dbReference type="Pfam" id="PF03291">
    <property type="entry name" value="mRNA_G-N7_MeTrfase"/>
    <property type="match status" value="1"/>
</dbReference>
<dbReference type="GO" id="GO:0003723">
    <property type="term" value="F:RNA binding"/>
    <property type="evidence" value="ECO:0007669"/>
    <property type="project" value="UniProtKB-KW"/>
</dbReference>
<dbReference type="SUPFAM" id="SSF53335">
    <property type="entry name" value="S-adenosyl-L-methionine-dependent methyltransferases"/>
    <property type="match status" value="1"/>
</dbReference>
<dbReference type="EC" id="2.1.1.56" evidence="1"/>
<dbReference type="GO" id="GO:0004484">
    <property type="term" value="F:mRNA guanylyltransferase activity"/>
    <property type="evidence" value="ECO:0007669"/>
    <property type="project" value="InterPro"/>
</dbReference>
<protein>
    <recommendedName>
        <fullName evidence="1">mRNA (guanine-N(7))-methyltransferase</fullName>
        <ecNumber evidence="1">2.1.1.56</ecNumber>
    </recommendedName>
</protein>
<dbReference type="Gene3D" id="2.40.50.140">
    <property type="entry name" value="Nucleic acid-binding proteins"/>
    <property type="match status" value="1"/>
</dbReference>
<dbReference type="PANTHER" id="PTHR12189:SF2">
    <property type="entry name" value="MRNA CAP GUANINE-N7 METHYLTRANSFERASE"/>
    <property type="match status" value="1"/>
</dbReference>
<dbReference type="SUPFAM" id="SSF143990">
    <property type="entry name" value="YbiA-like"/>
    <property type="match status" value="1"/>
</dbReference>
<dbReference type="PROSITE" id="PS51562">
    <property type="entry name" value="RNA_CAP0_MT"/>
    <property type="match status" value="1"/>
</dbReference>
<dbReference type="PANTHER" id="PTHR12189">
    <property type="entry name" value="MRNA GUANINE-7- METHYLTRANSFERASE"/>
    <property type="match status" value="1"/>
</dbReference>
<dbReference type="AlphaFoldDB" id="A0A6C0LRE8"/>
<evidence type="ECO:0000256" key="2">
    <source>
        <dbReference type="ARBA" id="ARBA00022603"/>
    </source>
</evidence>
<dbReference type="EMBL" id="MN740536">
    <property type="protein sequence ID" value="QHU32174.1"/>
    <property type="molecule type" value="Genomic_DNA"/>
</dbReference>
<evidence type="ECO:0000256" key="4">
    <source>
        <dbReference type="ARBA" id="ARBA00022691"/>
    </source>
</evidence>
<evidence type="ECO:0000259" key="6">
    <source>
        <dbReference type="PROSITE" id="PS51562"/>
    </source>
</evidence>
<dbReference type="InterPro" id="IPR037238">
    <property type="entry name" value="YbiA-like_sf"/>
</dbReference>
<accession>A0A6C0LRE8</accession>
<evidence type="ECO:0000256" key="3">
    <source>
        <dbReference type="ARBA" id="ARBA00022679"/>
    </source>
</evidence>
<dbReference type="InterPro" id="IPR012340">
    <property type="entry name" value="NA-bd_OB-fold"/>
</dbReference>
<dbReference type="InterPro" id="IPR039753">
    <property type="entry name" value="RG7MT1"/>
</dbReference>
<dbReference type="Gene3D" id="3.30.470.30">
    <property type="entry name" value="DNA ligase/mRNA capping enzyme"/>
    <property type="match status" value="1"/>
</dbReference>
<dbReference type="InterPro" id="IPR001339">
    <property type="entry name" value="mRNA_cap_enzyme_adenylation"/>
</dbReference>
<keyword evidence="3" id="KW-0808">Transferase</keyword>
<proteinExistence type="predicted"/>
<sequence>MDIRKPEYENLKRLVQEWIDHPEQELEATFGVGGAVSATTFAAIAKRLKNRGYTSITQEDRLNIITQANVRISMNGIGVIQQYCRDDRLNGKKFTAMIKQRTATNANLDLQEYNVRVKMRGEVEINENSSEMVALLDQWATTDKAFRILRRWTFRGEGLRFDLSMVRSSRKDARGNYRWVKKFLQQDISKDLPIYEVEVEMERMEGDTATAAVSRLIKGIGEVLRGIQKNSLLISNTTKRQVIQSYQGLTKTDKFRGAATMTLELQNMLSLVEPGTPNVREGYNVTDKADGLRTMGFVDAKGHLYLIDGALNVYETGLVNTACATSLVDGEWITKNSADESVHMFCMFDIYIAAGARDVHKLPFFDGKPGAAYRYNEMKLWEKAWNTPADVKEVIKGLTAKTRLAVSLKKFRFGKSGDTSIFTAASEMLDAPHVYTTDGLIFTKNDMPLPDIPMAPFRQQFKWKPAHDNTIDFMVVTEKVPGTTADAVYDGIHPSSGKAIRYKSLRLHVGSRNDPSTVNPRETVLMNLPLPSAGKGKGGPSVYRPVLFHPREFSDSMANTCYIEVVRELESGEEYAYCEVSGEPITDKSIVEIFYDPSRPPGWRWVPKLVRTDKTERLLRGELGRTLNSDETAQSIWNSIHEPITLSMIRTGAEEPTKAELDDISTLESERAAISQRYMDRKAPAKDLNKVRGLRDFHNKYIKEVVLYGTVMQRANLALLDIGVGKAVDIQKWRRVNAGAVLGIDIAGDSINNPNDGAYKRLMDTMDKNGRESVLPMAFAIGDGSKNFVSGEAGATPEDSTILRSVFGQIKAEGAVPPYIDTQLASRFKAGADVISCMFAVHYFFASKEMFDGFLQNIAQTLKVGGYFIGCCFDGEKTFEFLRGREARQGIDADTVLWTITRKYDSDEIPPGDEAFGMAIDVNFISIGAEHREYLVPLQLLKEKMRTIGCELCPDADLKSMGLEACTNMFGSSWDMAAKKGRRFPMSEAVKQFSFLSRWFIFKRVGESAPSDGVAGERAVIAEPTDGLPEEEGVDLSEAAVASGTAVAPAVVAAAPPAAPAGNRKYAAAEVLQFYQEATLQDRLKIGNQYAMRHIAPGTLFPISDPADPTQVYPSIEHFMAGMRYKYATDKPTLATAIFGQESPIIHQKFENLRRAEMGPTQKPLHPNRDAQLLSEEVKAVHAEMKPAAMKKHNAKFDEVKWNGVKEGLLEEAVKQRYAKDQDFRTILEAAKQQGKTLLFYTGSASSEYGGKRTAESVIEGENKLGKMMMKVAGFA</sequence>
<evidence type="ECO:0000313" key="7">
    <source>
        <dbReference type="EMBL" id="QHU32174.1"/>
    </source>
</evidence>
<dbReference type="GO" id="GO:0005524">
    <property type="term" value="F:ATP binding"/>
    <property type="evidence" value="ECO:0007669"/>
    <property type="project" value="InterPro"/>
</dbReference>
<reference evidence="7" key="1">
    <citation type="journal article" date="2020" name="Nature">
        <title>Giant virus diversity and host interactions through global metagenomics.</title>
        <authorList>
            <person name="Schulz F."/>
            <person name="Roux S."/>
            <person name="Paez-Espino D."/>
            <person name="Jungbluth S."/>
            <person name="Walsh D.A."/>
            <person name="Denef V.J."/>
            <person name="McMahon K.D."/>
            <person name="Konstantinidis K.T."/>
            <person name="Eloe-Fadrosh E.A."/>
            <person name="Kyrpides N.C."/>
            <person name="Woyke T."/>
        </authorList>
    </citation>
    <scope>NUCLEOTIDE SEQUENCE</scope>
    <source>
        <strain evidence="7">GVMAG-M-3300027963-9</strain>
    </source>
</reference>